<reference evidence="1 2" key="1">
    <citation type="submission" date="2020-02" db="EMBL/GenBank/DDBJ databases">
        <title>Characterization of phylogenetic diversity of novel bifidobacterial species isolated in Czech ZOOs.</title>
        <authorList>
            <person name="Lugli G.A."/>
            <person name="Vera N.B."/>
            <person name="Ventura M."/>
        </authorList>
    </citation>
    <scope>NUCLEOTIDE SEQUENCE [LARGE SCALE GENOMIC DNA]</scope>
    <source>
        <strain evidence="1 2">DSM 109958</strain>
    </source>
</reference>
<keyword evidence="2" id="KW-1185">Reference proteome</keyword>
<protein>
    <submittedName>
        <fullName evidence="1">Nucleoside deoxyribosyltransferase</fullName>
    </submittedName>
</protein>
<dbReference type="RefSeq" id="WP_169274688.1">
    <property type="nucleotide sequence ID" value="NZ_JAAIIH010000001.1"/>
</dbReference>
<accession>A0A7Y0F0C9</accession>
<comment type="caution">
    <text evidence="1">The sequence shown here is derived from an EMBL/GenBank/DDBJ whole genome shotgun (WGS) entry which is preliminary data.</text>
</comment>
<proteinExistence type="predicted"/>
<dbReference type="EMBL" id="JAAIIH010000001">
    <property type="protein sequence ID" value="NMM99508.1"/>
    <property type="molecule type" value="Genomic_DNA"/>
</dbReference>
<dbReference type="GO" id="GO:0016740">
    <property type="term" value="F:transferase activity"/>
    <property type="evidence" value="ECO:0007669"/>
    <property type="project" value="UniProtKB-KW"/>
</dbReference>
<evidence type="ECO:0000313" key="2">
    <source>
        <dbReference type="Proteomes" id="UP000588277"/>
    </source>
</evidence>
<dbReference type="SUPFAM" id="SSF52309">
    <property type="entry name" value="N-(deoxy)ribosyltransferase-like"/>
    <property type="match status" value="1"/>
</dbReference>
<dbReference type="Pfam" id="PF05014">
    <property type="entry name" value="Nuc_deoxyrib_tr"/>
    <property type="match status" value="1"/>
</dbReference>
<dbReference type="InterPro" id="IPR007710">
    <property type="entry name" value="Nucleoside_deoxyribTrfase"/>
</dbReference>
<dbReference type="AlphaFoldDB" id="A0A7Y0F0C9"/>
<sequence>MDDALYDFYVAGPFFDRDETASMERLEAVLDAHGLTTFKPRFASEIEEVGPKGCFDDDVAAIRRSKAVIANLMDDDPGTMFEIGFAHALGLPVYAYREGLAPTDRVNLMIGQAVRAVFAGPDDLARWLETGEHRDVDYIQF</sequence>
<dbReference type="Gene3D" id="3.40.50.450">
    <property type="match status" value="1"/>
</dbReference>
<dbReference type="Proteomes" id="UP000588277">
    <property type="component" value="Unassembled WGS sequence"/>
</dbReference>
<evidence type="ECO:0000313" key="1">
    <source>
        <dbReference type="EMBL" id="NMM99508.1"/>
    </source>
</evidence>
<name>A0A7Y0F0C9_9BIFI</name>
<gene>
    <name evidence="1" type="ORF">G1C96_0085</name>
</gene>
<keyword evidence="1" id="KW-0808">Transferase</keyword>
<organism evidence="1 2">
    <name type="scientific">Bifidobacterium moraviense</name>
    <dbReference type="NCBI Taxonomy" id="2675323"/>
    <lineage>
        <taxon>Bacteria</taxon>
        <taxon>Bacillati</taxon>
        <taxon>Actinomycetota</taxon>
        <taxon>Actinomycetes</taxon>
        <taxon>Bifidobacteriales</taxon>
        <taxon>Bifidobacteriaceae</taxon>
        <taxon>Bifidobacterium</taxon>
    </lineage>
</organism>